<name>A0A9W4EWR7_BACTO</name>
<dbReference type="Proteomes" id="UP000055316">
    <property type="component" value="Chromosome"/>
</dbReference>
<organism evidence="1 2">
    <name type="scientific">Bacillus thuringiensis subsp. tolworthi</name>
    <dbReference type="NCBI Taxonomy" id="1442"/>
    <lineage>
        <taxon>Bacteria</taxon>
        <taxon>Bacillati</taxon>
        <taxon>Bacillota</taxon>
        <taxon>Bacilli</taxon>
        <taxon>Bacillales</taxon>
        <taxon>Bacillaceae</taxon>
        <taxon>Bacillus</taxon>
        <taxon>Bacillus cereus group</taxon>
    </lineage>
</organism>
<dbReference type="EMBL" id="AP014864">
    <property type="protein sequence ID" value="BAR86353.1"/>
    <property type="molecule type" value="Genomic_DNA"/>
</dbReference>
<gene>
    <name evidence="1" type="ORF">KNN_05533</name>
</gene>
<evidence type="ECO:0000313" key="2">
    <source>
        <dbReference type="Proteomes" id="UP000055316"/>
    </source>
</evidence>
<accession>A0A9W4EWR7</accession>
<sequence length="59" mass="7113">MIQKIEIDRVSDATWEFKNQFVSKNNINNGEMQYETREIWKGSYWNVNSWNVIVSRDSI</sequence>
<proteinExistence type="predicted"/>
<dbReference type="AlphaFoldDB" id="A0A9W4EWR7"/>
<evidence type="ECO:0000313" key="1">
    <source>
        <dbReference type="EMBL" id="BAR86353.1"/>
    </source>
</evidence>
<reference evidence="1 2" key="1">
    <citation type="submission" date="2015-05" db="EMBL/GenBank/DDBJ databases">
        <title>Whole genome sequence of Bacillus thuringiensis serovar tolworthi Pasteur Institute Standard strain.</title>
        <authorList>
            <person name="Kanda K."/>
            <person name="Nakashima K."/>
            <person name="Nagano Y."/>
        </authorList>
    </citation>
    <scope>NUCLEOTIDE SEQUENCE [LARGE SCALE GENOMIC DNA]</scope>
    <source>
        <strain evidence="1 2">Pasteur Institute Standard strain</strain>
    </source>
</reference>
<protein>
    <submittedName>
        <fullName evidence="1">RagB/SusD family protein</fullName>
    </submittedName>
</protein>